<protein>
    <recommendedName>
        <fullName evidence="1">Cupin type-2 domain-containing protein</fullName>
    </recommendedName>
</protein>
<dbReference type="InterPro" id="IPR011051">
    <property type="entry name" value="RmlC_Cupin_sf"/>
</dbReference>
<evidence type="ECO:0000259" key="1">
    <source>
        <dbReference type="Pfam" id="PF07883"/>
    </source>
</evidence>
<organism evidence="2 3">
    <name type="scientific">Nonomuraea antimicrobica</name>
    <dbReference type="NCBI Taxonomy" id="561173"/>
    <lineage>
        <taxon>Bacteria</taxon>
        <taxon>Bacillati</taxon>
        <taxon>Actinomycetota</taxon>
        <taxon>Actinomycetes</taxon>
        <taxon>Streptosporangiales</taxon>
        <taxon>Streptosporangiaceae</taxon>
        <taxon>Nonomuraea</taxon>
    </lineage>
</organism>
<name>A0ABP7B360_9ACTN</name>
<dbReference type="InterPro" id="IPR013096">
    <property type="entry name" value="Cupin_2"/>
</dbReference>
<dbReference type="InterPro" id="IPR053146">
    <property type="entry name" value="QDO-like"/>
</dbReference>
<gene>
    <name evidence="2" type="ORF">GCM10022224_006440</name>
</gene>
<proteinExistence type="predicted"/>
<evidence type="ECO:0000313" key="3">
    <source>
        <dbReference type="Proteomes" id="UP001500902"/>
    </source>
</evidence>
<keyword evidence="3" id="KW-1185">Reference proteome</keyword>
<evidence type="ECO:0000313" key="2">
    <source>
        <dbReference type="EMBL" id="GAA3646378.1"/>
    </source>
</evidence>
<sequence>MREHRIGDPATGAPPAPFLSAAGQGERAATPQGTGMLIKASSELTGGAIGLLESADPPGSATVLHSHEVAELWYILDGAYDYYVAERWLAAEAGAVVFVPPRAPHGFVAGPEGGRKLTIFVPGGTEGYFRDIHRASEAGELTNEIMRALDTTYDLTTMGPLPPLR</sequence>
<dbReference type="Proteomes" id="UP001500902">
    <property type="component" value="Unassembled WGS sequence"/>
</dbReference>
<accession>A0ABP7B360</accession>
<dbReference type="Gene3D" id="2.60.120.10">
    <property type="entry name" value="Jelly Rolls"/>
    <property type="match status" value="1"/>
</dbReference>
<dbReference type="PANTHER" id="PTHR36440:SF1">
    <property type="entry name" value="PUTATIVE (AFU_ORTHOLOGUE AFUA_8G07350)-RELATED"/>
    <property type="match status" value="1"/>
</dbReference>
<dbReference type="SUPFAM" id="SSF51182">
    <property type="entry name" value="RmlC-like cupins"/>
    <property type="match status" value="1"/>
</dbReference>
<feature type="domain" description="Cupin type-2" evidence="1">
    <location>
        <begin position="57"/>
        <end position="109"/>
    </location>
</feature>
<dbReference type="RefSeq" id="WP_344872758.1">
    <property type="nucleotide sequence ID" value="NZ_BAAAZP010000009.1"/>
</dbReference>
<dbReference type="PANTHER" id="PTHR36440">
    <property type="entry name" value="PUTATIVE (AFU_ORTHOLOGUE AFUA_8G07350)-RELATED"/>
    <property type="match status" value="1"/>
</dbReference>
<reference evidence="3" key="1">
    <citation type="journal article" date="2019" name="Int. J. Syst. Evol. Microbiol.">
        <title>The Global Catalogue of Microorganisms (GCM) 10K type strain sequencing project: providing services to taxonomists for standard genome sequencing and annotation.</title>
        <authorList>
            <consortium name="The Broad Institute Genomics Platform"/>
            <consortium name="The Broad Institute Genome Sequencing Center for Infectious Disease"/>
            <person name="Wu L."/>
            <person name="Ma J."/>
        </authorList>
    </citation>
    <scope>NUCLEOTIDE SEQUENCE [LARGE SCALE GENOMIC DNA]</scope>
    <source>
        <strain evidence="3">JCM 16904</strain>
    </source>
</reference>
<comment type="caution">
    <text evidence="2">The sequence shown here is derived from an EMBL/GenBank/DDBJ whole genome shotgun (WGS) entry which is preliminary data.</text>
</comment>
<dbReference type="EMBL" id="BAAAZP010000009">
    <property type="protein sequence ID" value="GAA3646378.1"/>
    <property type="molecule type" value="Genomic_DNA"/>
</dbReference>
<dbReference type="Pfam" id="PF07883">
    <property type="entry name" value="Cupin_2"/>
    <property type="match status" value="1"/>
</dbReference>
<dbReference type="InterPro" id="IPR014710">
    <property type="entry name" value="RmlC-like_jellyroll"/>
</dbReference>